<dbReference type="PANTHER" id="PTHR35762">
    <property type="entry name" value="TRANSMEMBRANE PROTEIN"/>
    <property type="match status" value="1"/>
</dbReference>
<dbReference type="AlphaFoldDB" id="A0A2C9US64"/>
<feature type="compositionally biased region" description="Acidic residues" evidence="1">
    <location>
        <begin position="165"/>
        <end position="187"/>
    </location>
</feature>
<accession>A0A2C9US64</accession>
<dbReference type="Pfam" id="PF14364">
    <property type="entry name" value="DUF4408"/>
    <property type="match status" value="1"/>
</dbReference>
<name>A0A2C9US64_MANES</name>
<organism evidence="4">
    <name type="scientific">Manihot esculenta</name>
    <name type="common">Cassava</name>
    <name type="synonym">Jatropha manihot</name>
    <dbReference type="NCBI Taxonomy" id="3983"/>
    <lineage>
        <taxon>Eukaryota</taxon>
        <taxon>Viridiplantae</taxon>
        <taxon>Streptophyta</taxon>
        <taxon>Embryophyta</taxon>
        <taxon>Tracheophyta</taxon>
        <taxon>Spermatophyta</taxon>
        <taxon>Magnoliopsida</taxon>
        <taxon>eudicotyledons</taxon>
        <taxon>Gunneridae</taxon>
        <taxon>Pentapetalae</taxon>
        <taxon>rosids</taxon>
        <taxon>fabids</taxon>
        <taxon>Malpighiales</taxon>
        <taxon>Euphorbiaceae</taxon>
        <taxon>Crotonoideae</taxon>
        <taxon>Manihoteae</taxon>
        <taxon>Manihot</taxon>
    </lineage>
</organism>
<dbReference type="InterPro" id="IPR025520">
    <property type="entry name" value="DUF4408"/>
</dbReference>
<reference evidence="4" key="1">
    <citation type="submission" date="2016-02" db="EMBL/GenBank/DDBJ databases">
        <title>WGS assembly of Manihot esculenta.</title>
        <authorList>
            <person name="Bredeson J.V."/>
            <person name="Prochnik S.E."/>
            <person name="Lyons J.B."/>
            <person name="Schmutz J."/>
            <person name="Grimwood J."/>
            <person name="Vrebalov J."/>
            <person name="Bart R.S."/>
            <person name="Amuge T."/>
            <person name="Ferguson M.E."/>
            <person name="Green R."/>
            <person name="Putnam N."/>
            <person name="Stites J."/>
            <person name="Rounsley S."/>
            <person name="Rokhsar D.S."/>
        </authorList>
    </citation>
    <scope>NUCLEOTIDE SEQUENCE [LARGE SCALE GENOMIC DNA]</scope>
    <source>
        <tissue evidence="4">Leaf</tissue>
    </source>
</reference>
<keyword evidence="2" id="KW-0472">Membrane</keyword>
<keyword evidence="2" id="KW-1133">Transmembrane helix</keyword>
<feature type="transmembrane region" description="Helical" evidence="2">
    <location>
        <begin position="20"/>
        <end position="44"/>
    </location>
</feature>
<protein>
    <recommendedName>
        <fullName evidence="3">DUF4408 domain-containing protein</fullName>
    </recommendedName>
</protein>
<dbReference type="STRING" id="3983.A0A2C9US64"/>
<evidence type="ECO:0000256" key="2">
    <source>
        <dbReference type="SAM" id="Phobius"/>
    </source>
</evidence>
<keyword evidence="2" id="KW-0812">Transmembrane</keyword>
<evidence type="ECO:0000313" key="4">
    <source>
        <dbReference type="EMBL" id="OAY34270.1"/>
    </source>
</evidence>
<evidence type="ECO:0000259" key="3">
    <source>
        <dbReference type="Pfam" id="PF14364"/>
    </source>
</evidence>
<dbReference type="PANTHER" id="PTHR35762:SF5">
    <property type="entry name" value="DUF4408 DOMAIN-CONTAINING PROTEIN"/>
    <property type="match status" value="1"/>
</dbReference>
<dbReference type="OMA" id="WMEAQLL"/>
<proteinExistence type="predicted"/>
<sequence length="228" mass="26187">MDTLCKAKKLQAINTHKTQFLHNIISHLLIPLICSLICFSPYWFPALCSSFKQFLFVSFSSSSFFSPKWLFVVVNVIIVFLVGESLLVGSHSSSAAEIYDEYVEWSRSLRGVSFPSSTLQEKAEQSKMEMNLISHEEKRVTSVEEEQDKEEIKQVIESFIRGSEEDKEVEDEKEGDEEEKEDGEEESGLPSEELNKRVEEFIARVNKQRFWATQQHSPSTVTLTPSLY</sequence>
<feature type="domain" description="DUF4408" evidence="3">
    <location>
        <begin position="45"/>
        <end position="85"/>
    </location>
</feature>
<gene>
    <name evidence="4" type="ORF">MANES_12G008000</name>
</gene>
<feature type="transmembrane region" description="Helical" evidence="2">
    <location>
        <begin position="64"/>
        <end position="83"/>
    </location>
</feature>
<feature type="region of interest" description="Disordered" evidence="1">
    <location>
        <begin position="163"/>
        <end position="196"/>
    </location>
</feature>
<evidence type="ECO:0000256" key="1">
    <source>
        <dbReference type="SAM" id="MobiDB-lite"/>
    </source>
</evidence>
<dbReference type="EMBL" id="CM004398">
    <property type="protein sequence ID" value="OAY34270.1"/>
    <property type="molecule type" value="Genomic_DNA"/>
</dbReference>